<dbReference type="InterPro" id="IPR036397">
    <property type="entry name" value="RNaseH_sf"/>
</dbReference>
<dbReference type="PANTHER" id="PTHR37984">
    <property type="entry name" value="PROTEIN CBG26694"/>
    <property type="match status" value="1"/>
</dbReference>
<dbReference type="Proteomes" id="UP000735302">
    <property type="component" value="Unassembled WGS sequence"/>
</dbReference>
<feature type="compositionally biased region" description="Basic and acidic residues" evidence="1">
    <location>
        <begin position="214"/>
        <end position="231"/>
    </location>
</feature>
<dbReference type="InterPro" id="IPR012337">
    <property type="entry name" value="RNaseH-like_sf"/>
</dbReference>
<dbReference type="PROSITE" id="PS50994">
    <property type="entry name" value="INTEGRASE"/>
    <property type="match status" value="1"/>
</dbReference>
<sequence>MFSRFGTPSVLKTDNGAPFNGKEFSIFAQKYGFKHSKITPLWPEANGEAERFVRSLNKFVHTCQAEHSEWKEQLPNFLYLYRATPHSSTKLSPHEALTGRKMKTSFPEIIHQRNKPLQTIEDNDLSAKERQKYHADKKRSNLDHKIQKGDTVLVHQQKQNKLTPPYNPAPYIVTDVRGSMVTAAKGGHSITRNSSFFKTVPAQDSLSQLAYPEAESRHRSHSHPDELDTPV</sequence>
<dbReference type="InterPro" id="IPR050951">
    <property type="entry name" value="Retrovirus_Pol_polyprotein"/>
</dbReference>
<evidence type="ECO:0000256" key="1">
    <source>
        <dbReference type="SAM" id="MobiDB-lite"/>
    </source>
</evidence>
<dbReference type="GO" id="GO:0003676">
    <property type="term" value="F:nucleic acid binding"/>
    <property type="evidence" value="ECO:0007669"/>
    <property type="project" value="InterPro"/>
</dbReference>
<evidence type="ECO:0000259" key="2">
    <source>
        <dbReference type="PROSITE" id="PS50994"/>
    </source>
</evidence>
<dbReference type="EMBL" id="BLXT01004783">
    <property type="protein sequence ID" value="GFO17345.1"/>
    <property type="molecule type" value="Genomic_DNA"/>
</dbReference>
<accession>A0AAV4BCV4</accession>
<feature type="non-terminal residue" evidence="3">
    <location>
        <position position="231"/>
    </location>
</feature>
<comment type="caution">
    <text evidence="3">The sequence shown here is derived from an EMBL/GenBank/DDBJ whole genome shotgun (WGS) entry which is preliminary data.</text>
</comment>
<dbReference type="SUPFAM" id="SSF53098">
    <property type="entry name" value="Ribonuclease H-like"/>
    <property type="match status" value="1"/>
</dbReference>
<proteinExistence type="predicted"/>
<protein>
    <submittedName>
        <fullName evidence="3">Transposon ty3-g Gag-Pol polyprotein</fullName>
    </submittedName>
</protein>
<organism evidence="3 4">
    <name type="scientific">Plakobranchus ocellatus</name>
    <dbReference type="NCBI Taxonomy" id="259542"/>
    <lineage>
        <taxon>Eukaryota</taxon>
        <taxon>Metazoa</taxon>
        <taxon>Spiralia</taxon>
        <taxon>Lophotrochozoa</taxon>
        <taxon>Mollusca</taxon>
        <taxon>Gastropoda</taxon>
        <taxon>Heterobranchia</taxon>
        <taxon>Euthyneura</taxon>
        <taxon>Panpulmonata</taxon>
        <taxon>Sacoglossa</taxon>
        <taxon>Placobranchoidea</taxon>
        <taxon>Plakobranchidae</taxon>
        <taxon>Plakobranchus</taxon>
    </lineage>
</organism>
<dbReference type="PANTHER" id="PTHR37984:SF11">
    <property type="entry name" value="INTEGRASE CATALYTIC DOMAIN-CONTAINING PROTEIN"/>
    <property type="match status" value="1"/>
</dbReference>
<dbReference type="InterPro" id="IPR001584">
    <property type="entry name" value="Integrase_cat-core"/>
</dbReference>
<keyword evidence="4" id="KW-1185">Reference proteome</keyword>
<feature type="region of interest" description="Disordered" evidence="1">
    <location>
        <begin position="207"/>
        <end position="231"/>
    </location>
</feature>
<gene>
    <name evidence="3" type="ORF">PoB_004385000</name>
</gene>
<feature type="domain" description="Integrase catalytic" evidence="2">
    <location>
        <begin position="1"/>
        <end position="101"/>
    </location>
</feature>
<dbReference type="AlphaFoldDB" id="A0AAV4BCV4"/>
<evidence type="ECO:0000313" key="4">
    <source>
        <dbReference type="Proteomes" id="UP000735302"/>
    </source>
</evidence>
<reference evidence="3 4" key="1">
    <citation type="journal article" date="2021" name="Elife">
        <title>Chloroplast acquisition without the gene transfer in kleptoplastic sea slugs, Plakobranchus ocellatus.</title>
        <authorList>
            <person name="Maeda T."/>
            <person name="Takahashi S."/>
            <person name="Yoshida T."/>
            <person name="Shimamura S."/>
            <person name="Takaki Y."/>
            <person name="Nagai Y."/>
            <person name="Toyoda A."/>
            <person name="Suzuki Y."/>
            <person name="Arimoto A."/>
            <person name="Ishii H."/>
            <person name="Satoh N."/>
            <person name="Nishiyama T."/>
            <person name="Hasebe M."/>
            <person name="Maruyama T."/>
            <person name="Minagawa J."/>
            <person name="Obokata J."/>
            <person name="Shigenobu S."/>
        </authorList>
    </citation>
    <scope>NUCLEOTIDE SEQUENCE [LARGE SCALE GENOMIC DNA]</scope>
</reference>
<name>A0AAV4BCV4_9GAST</name>
<evidence type="ECO:0000313" key="3">
    <source>
        <dbReference type="EMBL" id="GFO17345.1"/>
    </source>
</evidence>
<dbReference type="GO" id="GO:0015074">
    <property type="term" value="P:DNA integration"/>
    <property type="evidence" value="ECO:0007669"/>
    <property type="project" value="InterPro"/>
</dbReference>
<dbReference type="Gene3D" id="3.30.420.10">
    <property type="entry name" value="Ribonuclease H-like superfamily/Ribonuclease H"/>
    <property type="match status" value="1"/>
</dbReference>